<evidence type="ECO:0008006" key="5">
    <source>
        <dbReference type="Google" id="ProtNLM"/>
    </source>
</evidence>
<keyword evidence="4" id="KW-1185">Reference proteome</keyword>
<dbReference type="InterPro" id="IPR022472">
    <property type="entry name" value="VPLPA-CTERM"/>
</dbReference>
<dbReference type="EMBL" id="JACHHZ010000001">
    <property type="protein sequence ID" value="MBB6091271.1"/>
    <property type="molecule type" value="Genomic_DNA"/>
</dbReference>
<feature type="transmembrane region" description="Helical" evidence="1">
    <location>
        <begin position="161"/>
        <end position="180"/>
    </location>
</feature>
<dbReference type="NCBIfam" id="TIGR03370">
    <property type="entry name" value="VPLPA-CTERM"/>
    <property type="match status" value="1"/>
</dbReference>
<gene>
    <name evidence="3" type="ORF">HNQ60_000117</name>
</gene>
<dbReference type="AlphaFoldDB" id="A0A841HDU2"/>
<dbReference type="Proteomes" id="UP000588068">
    <property type="component" value="Unassembled WGS sequence"/>
</dbReference>
<keyword evidence="1" id="KW-0812">Transmembrane</keyword>
<name>A0A841HDU2_9GAMM</name>
<feature type="chain" id="PRO_5032729164" description="Secreted protein" evidence="2">
    <location>
        <begin position="23"/>
        <end position="185"/>
    </location>
</feature>
<evidence type="ECO:0000256" key="2">
    <source>
        <dbReference type="SAM" id="SignalP"/>
    </source>
</evidence>
<proteinExistence type="predicted"/>
<sequence length="185" mass="18876">MKTIMRLAAALLIVAAPFPAFSQHLSGDVTGGGSFSGTVTSAGAWVQANPVDGTEVNFWTLTGNAGDLLSIIVSSSQLEFGVSVYQGVVEPLELLIPGFANDGDFGDNVFVAGTPSFGAAGTSLLNITLPFAGIYTIAVGGEGFGFESSYAYNMDVAVAPVPLPAAVWLLGSALLGMGALRRRAV</sequence>
<keyword evidence="1" id="KW-0472">Membrane</keyword>
<dbReference type="RefSeq" id="WP_184329083.1">
    <property type="nucleotide sequence ID" value="NZ_JACHHZ010000001.1"/>
</dbReference>
<keyword evidence="2" id="KW-0732">Signal</keyword>
<dbReference type="Gene3D" id="2.60.120.380">
    <property type="match status" value="1"/>
</dbReference>
<protein>
    <recommendedName>
        <fullName evidence="5">Secreted protein</fullName>
    </recommendedName>
</protein>
<evidence type="ECO:0000256" key="1">
    <source>
        <dbReference type="SAM" id="Phobius"/>
    </source>
</evidence>
<evidence type="ECO:0000313" key="4">
    <source>
        <dbReference type="Proteomes" id="UP000588068"/>
    </source>
</evidence>
<accession>A0A841HDU2</accession>
<organism evidence="3 4">
    <name type="scientific">Povalibacter uvarum</name>
    <dbReference type="NCBI Taxonomy" id="732238"/>
    <lineage>
        <taxon>Bacteria</taxon>
        <taxon>Pseudomonadati</taxon>
        <taxon>Pseudomonadota</taxon>
        <taxon>Gammaproteobacteria</taxon>
        <taxon>Steroidobacterales</taxon>
        <taxon>Steroidobacteraceae</taxon>
        <taxon>Povalibacter</taxon>
    </lineage>
</organism>
<reference evidence="3 4" key="1">
    <citation type="submission" date="2020-08" db="EMBL/GenBank/DDBJ databases">
        <title>Genomic Encyclopedia of Type Strains, Phase IV (KMG-IV): sequencing the most valuable type-strain genomes for metagenomic binning, comparative biology and taxonomic classification.</title>
        <authorList>
            <person name="Goeker M."/>
        </authorList>
    </citation>
    <scope>NUCLEOTIDE SEQUENCE [LARGE SCALE GENOMIC DNA]</scope>
    <source>
        <strain evidence="3 4">DSM 26723</strain>
    </source>
</reference>
<evidence type="ECO:0000313" key="3">
    <source>
        <dbReference type="EMBL" id="MBB6091271.1"/>
    </source>
</evidence>
<keyword evidence="1" id="KW-1133">Transmembrane helix</keyword>
<feature type="signal peptide" evidence="2">
    <location>
        <begin position="1"/>
        <end position="22"/>
    </location>
</feature>
<comment type="caution">
    <text evidence="3">The sequence shown here is derived from an EMBL/GenBank/DDBJ whole genome shotgun (WGS) entry which is preliminary data.</text>
</comment>